<feature type="compositionally biased region" description="Basic residues" evidence="1">
    <location>
        <begin position="363"/>
        <end position="380"/>
    </location>
</feature>
<feature type="compositionally biased region" description="Basic and acidic residues" evidence="1">
    <location>
        <begin position="36"/>
        <end position="51"/>
    </location>
</feature>
<dbReference type="OrthoDB" id="3935253at2759"/>
<evidence type="ECO:0000313" key="2">
    <source>
        <dbReference type="EMBL" id="KAF1995345.1"/>
    </source>
</evidence>
<feature type="region of interest" description="Disordered" evidence="1">
    <location>
        <begin position="1"/>
        <end position="103"/>
    </location>
</feature>
<feature type="compositionally biased region" description="Polar residues" evidence="1">
    <location>
        <begin position="65"/>
        <end position="79"/>
    </location>
</feature>
<organism evidence="2 3">
    <name type="scientific">Amniculicola lignicola CBS 123094</name>
    <dbReference type="NCBI Taxonomy" id="1392246"/>
    <lineage>
        <taxon>Eukaryota</taxon>
        <taxon>Fungi</taxon>
        <taxon>Dikarya</taxon>
        <taxon>Ascomycota</taxon>
        <taxon>Pezizomycotina</taxon>
        <taxon>Dothideomycetes</taxon>
        <taxon>Pleosporomycetidae</taxon>
        <taxon>Pleosporales</taxon>
        <taxon>Amniculicolaceae</taxon>
        <taxon>Amniculicola</taxon>
    </lineage>
</organism>
<evidence type="ECO:0000313" key="3">
    <source>
        <dbReference type="Proteomes" id="UP000799779"/>
    </source>
</evidence>
<dbReference type="Proteomes" id="UP000799779">
    <property type="component" value="Unassembled WGS sequence"/>
</dbReference>
<proteinExistence type="predicted"/>
<accession>A0A6A5W8A4</accession>
<dbReference type="AlphaFoldDB" id="A0A6A5W8A4"/>
<feature type="region of interest" description="Disordered" evidence="1">
    <location>
        <begin position="348"/>
        <end position="380"/>
    </location>
</feature>
<sequence>MLARNMKKSSTAEGHYQDEKLPAVKNSPARWLRQLRRLDPDQEKVMEKADDTTTSTHPPQRPKTAPSTGTARKPTSFSTAREPPFARPPNQPPPRPPRPDSGVIRDVNAWLDASMAKPSAPIMSGIQYWREGSPTADSPPRTDVRYAIPIVREPASSNSCHIKSFCRRAKKMQVRMPSLLRTKPNRATVQQKQAKRRSTSTPLLSLPTETAAPRTPCPLSRSRSLMQIRRRPTSPVACGPGSGRFGVGQLHLVGPPPPFGNSVGVSRIREHESRTERHVNAMFGDGLMAADTVRPATAVNHMSREDSMGNMSDAPTYFSGPPPPSYRSRAASILSTSSFGCVDGMNSERRQISQQQRAAQRPHGVKGRLKRMAQKAHLTK</sequence>
<feature type="compositionally biased region" description="Low complexity" evidence="1">
    <location>
        <begin position="199"/>
        <end position="208"/>
    </location>
</feature>
<keyword evidence="3" id="KW-1185">Reference proteome</keyword>
<gene>
    <name evidence="2" type="ORF">P154DRAFT_346559</name>
</gene>
<evidence type="ECO:0000256" key="1">
    <source>
        <dbReference type="SAM" id="MobiDB-lite"/>
    </source>
</evidence>
<feature type="compositionally biased region" description="Low complexity" evidence="1">
    <location>
        <begin position="352"/>
        <end position="361"/>
    </location>
</feature>
<feature type="region of interest" description="Disordered" evidence="1">
    <location>
        <begin position="184"/>
        <end position="219"/>
    </location>
</feature>
<name>A0A6A5W8A4_9PLEO</name>
<protein>
    <submittedName>
        <fullName evidence="2">Uncharacterized protein</fullName>
    </submittedName>
</protein>
<reference evidence="2" key="1">
    <citation type="journal article" date="2020" name="Stud. Mycol.">
        <title>101 Dothideomycetes genomes: a test case for predicting lifestyles and emergence of pathogens.</title>
        <authorList>
            <person name="Haridas S."/>
            <person name="Albert R."/>
            <person name="Binder M."/>
            <person name="Bloem J."/>
            <person name="Labutti K."/>
            <person name="Salamov A."/>
            <person name="Andreopoulos B."/>
            <person name="Baker S."/>
            <person name="Barry K."/>
            <person name="Bills G."/>
            <person name="Bluhm B."/>
            <person name="Cannon C."/>
            <person name="Castanera R."/>
            <person name="Culley D."/>
            <person name="Daum C."/>
            <person name="Ezra D."/>
            <person name="Gonzalez J."/>
            <person name="Henrissat B."/>
            <person name="Kuo A."/>
            <person name="Liang C."/>
            <person name="Lipzen A."/>
            <person name="Lutzoni F."/>
            <person name="Magnuson J."/>
            <person name="Mondo S."/>
            <person name="Nolan M."/>
            <person name="Ohm R."/>
            <person name="Pangilinan J."/>
            <person name="Park H.-J."/>
            <person name="Ramirez L."/>
            <person name="Alfaro M."/>
            <person name="Sun H."/>
            <person name="Tritt A."/>
            <person name="Yoshinaga Y."/>
            <person name="Zwiers L.-H."/>
            <person name="Turgeon B."/>
            <person name="Goodwin S."/>
            <person name="Spatafora J."/>
            <person name="Crous P."/>
            <person name="Grigoriev I."/>
        </authorList>
    </citation>
    <scope>NUCLEOTIDE SEQUENCE</scope>
    <source>
        <strain evidence="2">CBS 123094</strain>
    </source>
</reference>
<feature type="compositionally biased region" description="Pro residues" evidence="1">
    <location>
        <begin position="85"/>
        <end position="96"/>
    </location>
</feature>
<dbReference type="EMBL" id="ML977640">
    <property type="protein sequence ID" value="KAF1995345.1"/>
    <property type="molecule type" value="Genomic_DNA"/>
</dbReference>